<proteinExistence type="predicted"/>
<feature type="transmembrane region" description="Helical" evidence="8">
    <location>
        <begin position="312"/>
        <end position="334"/>
    </location>
</feature>
<dbReference type="PANTHER" id="PTHR33362:SF5">
    <property type="entry name" value="C4-DICARBOXYLATE TRAP TRANSPORTER LARGE PERMEASE PROTEIN DCTM"/>
    <property type="match status" value="1"/>
</dbReference>
<feature type="transmembrane region" description="Helical" evidence="8">
    <location>
        <begin position="101"/>
        <end position="120"/>
    </location>
</feature>
<organism evidence="10 11">
    <name type="scientific">Rhodovulum iodosum</name>
    <dbReference type="NCBI Taxonomy" id="68291"/>
    <lineage>
        <taxon>Bacteria</taxon>
        <taxon>Pseudomonadati</taxon>
        <taxon>Pseudomonadota</taxon>
        <taxon>Alphaproteobacteria</taxon>
        <taxon>Rhodobacterales</taxon>
        <taxon>Paracoccaceae</taxon>
        <taxon>Rhodovulum</taxon>
    </lineage>
</organism>
<evidence type="ECO:0000313" key="11">
    <source>
        <dbReference type="Proteomes" id="UP001560019"/>
    </source>
</evidence>
<dbReference type="PIRSF" id="PIRSF006066">
    <property type="entry name" value="HI0050"/>
    <property type="match status" value="1"/>
</dbReference>
<feature type="transmembrane region" description="Helical" evidence="8">
    <location>
        <begin position="380"/>
        <end position="410"/>
    </location>
</feature>
<feature type="transmembrane region" description="Helical" evidence="8">
    <location>
        <begin position="12"/>
        <end position="40"/>
    </location>
</feature>
<keyword evidence="2" id="KW-1003">Cell membrane</keyword>
<dbReference type="InterPro" id="IPR004681">
    <property type="entry name" value="TRAP_DctM"/>
</dbReference>
<evidence type="ECO:0000259" key="9">
    <source>
        <dbReference type="Pfam" id="PF06808"/>
    </source>
</evidence>
<comment type="function">
    <text evidence="7">Part of the tripartite ATP-independent periplasmic (TRAP) transport system.</text>
</comment>
<evidence type="ECO:0000256" key="1">
    <source>
        <dbReference type="ARBA" id="ARBA00004429"/>
    </source>
</evidence>
<keyword evidence="11" id="KW-1185">Reference proteome</keyword>
<evidence type="ECO:0000256" key="4">
    <source>
        <dbReference type="ARBA" id="ARBA00022692"/>
    </source>
</evidence>
<feature type="transmembrane region" description="Helical" evidence="8">
    <location>
        <begin position="175"/>
        <end position="200"/>
    </location>
</feature>
<dbReference type="RefSeq" id="WP_125404483.1">
    <property type="nucleotide sequence ID" value="NZ_JBEHHI010000003.1"/>
</dbReference>
<evidence type="ECO:0000256" key="3">
    <source>
        <dbReference type="ARBA" id="ARBA00022519"/>
    </source>
</evidence>
<evidence type="ECO:0000313" key="10">
    <source>
        <dbReference type="EMBL" id="MEX5729913.1"/>
    </source>
</evidence>
<evidence type="ECO:0000256" key="5">
    <source>
        <dbReference type="ARBA" id="ARBA00022989"/>
    </source>
</evidence>
<evidence type="ECO:0000256" key="2">
    <source>
        <dbReference type="ARBA" id="ARBA00022475"/>
    </source>
</evidence>
<feature type="transmembrane region" description="Helical" evidence="8">
    <location>
        <begin position="422"/>
        <end position="446"/>
    </location>
</feature>
<keyword evidence="5 8" id="KW-1133">Transmembrane helix</keyword>
<gene>
    <name evidence="10" type="ORF">Ga0609869_003266</name>
</gene>
<accession>A0ABV3Y036</accession>
<dbReference type="PANTHER" id="PTHR33362">
    <property type="entry name" value="SIALIC ACID TRAP TRANSPORTER PERMEASE PROTEIN SIAT-RELATED"/>
    <property type="match status" value="1"/>
</dbReference>
<feature type="transmembrane region" description="Helical" evidence="8">
    <location>
        <begin position="220"/>
        <end position="240"/>
    </location>
</feature>
<protein>
    <submittedName>
        <fullName evidence="10">Tripartite ATP-independent transporter DctM subunit</fullName>
    </submittedName>
</protein>
<keyword evidence="7" id="KW-0813">Transport</keyword>
<feature type="domain" description="TRAP C4-dicarboxylate transport system permease DctM subunit" evidence="9">
    <location>
        <begin position="12"/>
        <end position="442"/>
    </location>
</feature>
<evidence type="ECO:0000256" key="6">
    <source>
        <dbReference type="ARBA" id="ARBA00023136"/>
    </source>
</evidence>
<dbReference type="EMBL" id="JBEHHI010000003">
    <property type="protein sequence ID" value="MEX5729913.1"/>
    <property type="molecule type" value="Genomic_DNA"/>
</dbReference>
<dbReference type="Pfam" id="PF06808">
    <property type="entry name" value="DctM"/>
    <property type="match status" value="1"/>
</dbReference>
<feature type="transmembrane region" description="Helical" evidence="8">
    <location>
        <begin position="60"/>
        <end position="81"/>
    </location>
</feature>
<feature type="transmembrane region" description="Helical" evidence="8">
    <location>
        <begin position="275"/>
        <end position="300"/>
    </location>
</feature>
<keyword evidence="6 8" id="KW-0472">Membrane</keyword>
<feature type="transmembrane region" description="Helical" evidence="8">
    <location>
        <begin position="341"/>
        <end position="360"/>
    </location>
</feature>
<comment type="subcellular location">
    <subcellularLocation>
        <location evidence="1 7">Cell inner membrane</location>
        <topology evidence="1 7">Multi-pass membrane protein</topology>
    </subcellularLocation>
</comment>
<feature type="transmembrane region" description="Helical" evidence="8">
    <location>
        <begin position="246"/>
        <end position="263"/>
    </location>
</feature>
<evidence type="ECO:0000256" key="8">
    <source>
        <dbReference type="SAM" id="Phobius"/>
    </source>
</evidence>
<keyword evidence="3 7" id="KW-0997">Cell inner membrane</keyword>
<keyword evidence="4 8" id="KW-0812">Transmembrane</keyword>
<reference evidence="10 11" key="1">
    <citation type="submission" date="2024-06" db="EMBL/GenBank/DDBJ databases">
        <title>Genome of Rhodovulum iodosum, a marine photoferrotroph.</title>
        <authorList>
            <person name="Bianchini G."/>
            <person name="Nikeleit V."/>
            <person name="Kappler A."/>
            <person name="Bryce C."/>
            <person name="Sanchez-Baracaldo P."/>
        </authorList>
    </citation>
    <scope>NUCLEOTIDE SEQUENCE [LARGE SCALE GENOMIC DNA]</scope>
    <source>
        <strain evidence="10 11">UT/N1</strain>
    </source>
</reference>
<dbReference type="Proteomes" id="UP001560019">
    <property type="component" value="Unassembled WGS sequence"/>
</dbReference>
<feature type="transmembrane region" description="Helical" evidence="8">
    <location>
        <begin position="141"/>
        <end position="169"/>
    </location>
</feature>
<sequence>MIDALSMGLGGLVVLIVLIALRMPIAYAMILVGGIGIALVNGPALMLNQLKTLAYGQFSIYDLSVVPMFVLMGAIASKAGLSSALFRAGNAWLGWMRGGTAMAAIAACAGFGAVCGSSLATASTMGKVALPELKRYNYSGALATGTLAAGGVLGILIPPSVVLIIYAIIVEANIVTMFMAAMLPGALAVILFLLTIAAYVTIRPSAGPATGALDGAEFRAATIGVMPVLAIFAIVLGGIYGGFYNPTPGAAVGVFLVWLYGTLRGRLGLGAMRDSLLETASTTGMIYLILLGAELMKIFMSRVGLPQATAEWIVASGMAPMTVMVLLLLALILLGCLMDSLSMILLVIPFFWPVLVEINGGLYQMAEGAGYGMSTDDLKIWFGILALVVVELGLITPPVGMNVFVISALARDTPMIETFKGVMPFFGAELVRVTLILAFPALTLWLPRVLGG</sequence>
<dbReference type="InterPro" id="IPR010656">
    <property type="entry name" value="DctM"/>
</dbReference>
<comment type="caution">
    <text evidence="10">The sequence shown here is derived from an EMBL/GenBank/DDBJ whole genome shotgun (WGS) entry which is preliminary data.</text>
</comment>
<evidence type="ECO:0000256" key="7">
    <source>
        <dbReference type="RuleBase" id="RU369079"/>
    </source>
</evidence>
<name>A0ABV3Y036_9RHOB</name>